<proteinExistence type="predicted"/>
<dbReference type="PANTHER" id="PTHR13621:SF2">
    <property type="entry name" value="PROLINE-RICH PROTEIN PRCC"/>
    <property type="match status" value="1"/>
</dbReference>
<dbReference type="EMBL" id="JACMSC010000111">
    <property type="protein sequence ID" value="KAG6466833.1"/>
    <property type="molecule type" value="Genomic_DNA"/>
</dbReference>
<dbReference type="AlphaFoldDB" id="A0A8J5ESN4"/>
<dbReference type="InterPro" id="IPR018800">
    <property type="entry name" value="PRCC"/>
</dbReference>
<name>A0A8J5ESN4_ZINOF</name>
<organism evidence="2 3">
    <name type="scientific">Zingiber officinale</name>
    <name type="common">Ginger</name>
    <name type="synonym">Amomum zingiber</name>
    <dbReference type="NCBI Taxonomy" id="94328"/>
    <lineage>
        <taxon>Eukaryota</taxon>
        <taxon>Viridiplantae</taxon>
        <taxon>Streptophyta</taxon>
        <taxon>Embryophyta</taxon>
        <taxon>Tracheophyta</taxon>
        <taxon>Spermatophyta</taxon>
        <taxon>Magnoliopsida</taxon>
        <taxon>Liliopsida</taxon>
        <taxon>Zingiberales</taxon>
        <taxon>Zingiberaceae</taxon>
        <taxon>Zingiber</taxon>
    </lineage>
</organism>
<feature type="compositionally biased region" description="Acidic residues" evidence="1">
    <location>
        <begin position="211"/>
        <end position="229"/>
    </location>
</feature>
<comment type="caution">
    <text evidence="2">The sequence shown here is derived from an EMBL/GenBank/DDBJ whole genome shotgun (WGS) entry which is preliminary data.</text>
</comment>
<dbReference type="Pfam" id="PF10253">
    <property type="entry name" value="PRCC"/>
    <property type="match status" value="1"/>
</dbReference>
<dbReference type="Proteomes" id="UP000734854">
    <property type="component" value="Unassembled WGS sequence"/>
</dbReference>
<protein>
    <recommendedName>
        <fullName evidence="4">Proline-rich protein PRCC</fullName>
    </recommendedName>
</protein>
<feature type="region of interest" description="Disordered" evidence="1">
    <location>
        <begin position="208"/>
        <end position="231"/>
    </location>
</feature>
<feature type="compositionally biased region" description="Polar residues" evidence="1">
    <location>
        <begin position="349"/>
        <end position="364"/>
    </location>
</feature>
<evidence type="ECO:0008006" key="4">
    <source>
        <dbReference type="Google" id="ProtNLM"/>
    </source>
</evidence>
<feature type="compositionally biased region" description="Low complexity" evidence="1">
    <location>
        <begin position="365"/>
        <end position="383"/>
    </location>
</feature>
<evidence type="ECO:0000313" key="3">
    <source>
        <dbReference type="Proteomes" id="UP000734854"/>
    </source>
</evidence>
<feature type="compositionally biased region" description="Low complexity" evidence="1">
    <location>
        <begin position="444"/>
        <end position="455"/>
    </location>
</feature>
<feature type="region of interest" description="Disordered" evidence="1">
    <location>
        <begin position="27"/>
        <end position="48"/>
    </location>
</feature>
<dbReference type="PANTHER" id="PTHR13621">
    <property type="entry name" value="PROLINE-RICH PROTEIN PRCC"/>
    <property type="match status" value="1"/>
</dbReference>
<evidence type="ECO:0000256" key="1">
    <source>
        <dbReference type="SAM" id="MobiDB-lite"/>
    </source>
</evidence>
<accession>A0A8J5ESN4</accession>
<feature type="compositionally biased region" description="Low complexity" evidence="1">
    <location>
        <begin position="326"/>
        <end position="335"/>
    </location>
</feature>
<feature type="compositionally biased region" description="Basic and acidic residues" evidence="1">
    <location>
        <begin position="27"/>
        <end position="36"/>
    </location>
</feature>
<gene>
    <name evidence="2" type="ORF">ZIOFF_075369</name>
</gene>
<feature type="compositionally biased region" description="Low complexity" evidence="1">
    <location>
        <begin position="98"/>
        <end position="108"/>
    </location>
</feature>
<reference evidence="2 3" key="1">
    <citation type="submission" date="2020-08" db="EMBL/GenBank/DDBJ databases">
        <title>Plant Genome Project.</title>
        <authorList>
            <person name="Zhang R.-G."/>
        </authorList>
    </citation>
    <scope>NUCLEOTIDE SEQUENCE [LARGE SCALE GENOMIC DNA]</scope>
    <source>
        <tissue evidence="2">Rhizome</tissue>
    </source>
</reference>
<keyword evidence="3" id="KW-1185">Reference proteome</keyword>
<feature type="compositionally biased region" description="Polar residues" evidence="1">
    <location>
        <begin position="398"/>
        <end position="407"/>
    </location>
</feature>
<evidence type="ECO:0000313" key="2">
    <source>
        <dbReference type="EMBL" id="KAG6466833.1"/>
    </source>
</evidence>
<feature type="region of interest" description="Disordered" evidence="1">
    <location>
        <begin position="89"/>
        <end position="108"/>
    </location>
</feature>
<dbReference type="GO" id="GO:0005634">
    <property type="term" value="C:nucleus"/>
    <property type="evidence" value="ECO:0007669"/>
    <property type="project" value="TreeGrafter"/>
</dbReference>
<sequence>MSEGDVTKAVPAADLAHSLRSCLREKGRARARDGPPRYRGGMIQLGGPSVGGTVRASLTDQIQPVTGESVEGRGDDEAARAARARVVTLDRPAEGEAAEPPGALDVGGDDGAAAVGAAPWRFLRPQLHLLRAVDPPHQAHRYGEQSGRRIPECSVHATLRILGRFQNADVERPLQDAQIPGINLGSMAASASIPCLPSLSMDSLVANYASSDDDDGEEQGGAEGEEQDPDVSASAVKFFRLPPSRAPSSSSVFSSSLPPPGLAFVLPPSSSSSVFSSLPPPRSLPSDIVPSHLGEVDGEVGTTPSSTSFKAPRSVFSALPPPKLPSPSLRSSSLRLGEDDDHEEEKSRVFSTGKPSSTPFASQNLKFSSLPPPKKSFSSSLFSTIPLPKSEKLGPEKSMNTSSSDLNPNRGVQFKLPPNPSALNSGKFDEEEEDVKGRSNVKDSSSSVPKASSSLSFSWLPAPKNTFGSVPSSGSASSRRSIVDTDVSADNSGGFASVHESSSVGSGDYQAYNGGLIAAPTESANDETAYMSISSNGAVGWDQTGAEGTAYSGFDDNVATSYWDPSYGGAAEYGSYQGNWSESTASVTSDVPDIGKIAGKRGRNEIPTEIMEVKQDELMKNRPRQDQTKLTGIAFGPSYQISLDSLLYVFFSSTETEQTGFPLADTVVSHPTSSGKGKPTKLHKRKHQIGSLYFDMRQKEMELAERRSRGLLTKAETQAKYGW</sequence>
<feature type="region of interest" description="Disordered" evidence="1">
    <location>
        <begin position="286"/>
        <end position="455"/>
    </location>
</feature>